<gene>
    <name evidence="29" type="primary">LOC103368209</name>
</gene>
<feature type="domain" description="Cadherin" evidence="27">
    <location>
        <begin position="179"/>
        <end position="290"/>
    </location>
</feature>
<evidence type="ECO:0000256" key="9">
    <source>
        <dbReference type="ARBA" id="ARBA00022723"/>
    </source>
</evidence>
<proteinExistence type="predicted"/>
<dbReference type="GO" id="GO:0005794">
    <property type="term" value="C:Golgi apparatus"/>
    <property type="evidence" value="ECO:0007669"/>
    <property type="project" value="UniProtKB-SubCell"/>
</dbReference>
<evidence type="ECO:0000256" key="19">
    <source>
        <dbReference type="ARBA" id="ARBA00023180"/>
    </source>
</evidence>
<evidence type="ECO:0000256" key="18">
    <source>
        <dbReference type="ARBA" id="ARBA00023136"/>
    </source>
</evidence>
<dbReference type="GO" id="GO:0042074">
    <property type="term" value="P:cell migration involved in gastrulation"/>
    <property type="evidence" value="ECO:0007669"/>
    <property type="project" value="UniProtKB-ARBA"/>
</dbReference>
<dbReference type="SMART" id="SM00112">
    <property type="entry name" value="CA"/>
    <property type="match status" value="4"/>
</dbReference>
<dbReference type="GO" id="GO:0001841">
    <property type="term" value="P:neural tube formation"/>
    <property type="evidence" value="ECO:0007669"/>
    <property type="project" value="UniProtKB-ARBA"/>
</dbReference>
<feature type="transmembrane region" description="Helical" evidence="25">
    <location>
        <begin position="619"/>
        <end position="645"/>
    </location>
</feature>
<keyword evidence="13 21" id="KW-0106">Calcium</keyword>
<dbReference type="GO" id="GO:0000902">
    <property type="term" value="P:cell morphogenesis"/>
    <property type="evidence" value="ECO:0007669"/>
    <property type="project" value="TreeGrafter"/>
</dbReference>
<dbReference type="FunFam" id="2.60.40.60:FF:000022">
    <property type="entry name" value="Cadherin 2"/>
    <property type="match status" value="1"/>
</dbReference>
<evidence type="ECO:0000256" key="2">
    <source>
        <dbReference type="ARBA" id="ARBA00004251"/>
    </source>
</evidence>
<dbReference type="PANTHER" id="PTHR24027">
    <property type="entry name" value="CADHERIN-23"/>
    <property type="match status" value="1"/>
</dbReference>
<evidence type="ECO:0000256" key="3">
    <source>
        <dbReference type="ARBA" id="ARBA00004496"/>
    </source>
</evidence>
<evidence type="ECO:0000313" key="29">
    <source>
        <dbReference type="RefSeq" id="XP_008294717.1"/>
    </source>
</evidence>
<dbReference type="Pfam" id="PF00028">
    <property type="entry name" value="Cadherin"/>
    <property type="match status" value="4"/>
</dbReference>
<dbReference type="Gene3D" id="2.60.40.60">
    <property type="entry name" value="Cadherins"/>
    <property type="match status" value="5"/>
</dbReference>
<dbReference type="PROSITE" id="PS00232">
    <property type="entry name" value="CADHERIN_1"/>
    <property type="match status" value="2"/>
</dbReference>
<keyword evidence="15" id="KW-0965">Cell junction</keyword>
<dbReference type="RefSeq" id="XP_008294717.1">
    <property type="nucleotide sequence ID" value="XM_008296495.1"/>
</dbReference>
<feature type="compositionally biased region" description="Low complexity" evidence="24">
    <location>
        <begin position="757"/>
        <end position="766"/>
    </location>
</feature>
<evidence type="ECO:0000256" key="7">
    <source>
        <dbReference type="ARBA" id="ARBA00022490"/>
    </source>
</evidence>
<dbReference type="GO" id="GO:0044331">
    <property type="term" value="P:cell-cell adhesion mediated by cadherin"/>
    <property type="evidence" value="ECO:0007669"/>
    <property type="project" value="TreeGrafter"/>
</dbReference>
<dbReference type="GO" id="GO:0030010">
    <property type="term" value="P:establishment of cell polarity"/>
    <property type="evidence" value="ECO:0007669"/>
    <property type="project" value="UniProtKB-ARBA"/>
</dbReference>
<dbReference type="GO" id="GO:0007156">
    <property type="term" value="P:homophilic cell adhesion via plasma membrane adhesion molecules"/>
    <property type="evidence" value="ECO:0007669"/>
    <property type="project" value="InterPro"/>
</dbReference>
<dbReference type="GO" id="GO:0005912">
    <property type="term" value="C:adherens junction"/>
    <property type="evidence" value="ECO:0007669"/>
    <property type="project" value="UniProtKB-SubCell"/>
</dbReference>
<evidence type="ECO:0000259" key="27">
    <source>
        <dbReference type="PROSITE" id="PS50268"/>
    </source>
</evidence>
<dbReference type="Gene3D" id="4.10.900.10">
    <property type="entry name" value="TCF3-CBD (Catenin binding domain)"/>
    <property type="match status" value="1"/>
</dbReference>
<evidence type="ECO:0000256" key="21">
    <source>
        <dbReference type="PROSITE-ProRule" id="PRU00043"/>
    </source>
</evidence>
<evidence type="ECO:0000256" key="26">
    <source>
        <dbReference type="SAM" id="SignalP"/>
    </source>
</evidence>
<evidence type="ECO:0000256" key="6">
    <source>
        <dbReference type="ARBA" id="ARBA00022475"/>
    </source>
</evidence>
<evidence type="ECO:0000256" key="23">
    <source>
        <dbReference type="RuleBase" id="RU004357"/>
    </source>
</evidence>
<keyword evidence="18 25" id="KW-0472">Membrane</keyword>
<evidence type="ECO:0000256" key="16">
    <source>
        <dbReference type="ARBA" id="ARBA00022989"/>
    </source>
</evidence>
<dbReference type="Pfam" id="PF01049">
    <property type="entry name" value="CADH_Y-type_LIR"/>
    <property type="match status" value="1"/>
</dbReference>
<reference evidence="29" key="1">
    <citation type="submission" date="2025-08" db="UniProtKB">
        <authorList>
            <consortium name="RefSeq"/>
        </authorList>
    </citation>
    <scope>IDENTIFICATION</scope>
</reference>
<keyword evidence="11" id="KW-0677">Repeat</keyword>
<dbReference type="GO" id="GO:0005768">
    <property type="term" value="C:endosome"/>
    <property type="evidence" value="ECO:0007669"/>
    <property type="project" value="UniProtKB-SubCell"/>
</dbReference>
<dbReference type="GO" id="GO:0005509">
    <property type="term" value="F:calcium ion binding"/>
    <property type="evidence" value="ECO:0007669"/>
    <property type="project" value="UniProtKB-UniRule"/>
</dbReference>
<evidence type="ECO:0000256" key="4">
    <source>
        <dbReference type="ARBA" id="ARBA00004536"/>
    </source>
</evidence>
<dbReference type="PROSITE" id="PS50268">
    <property type="entry name" value="CADHERIN_2"/>
    <property type="match status" value="4"/>
</dbReference>
<keyword evidence="7" id="KW-0963">Cytoplasm</keyword>
<dbReference type="GO" id="GO:0016339">
    <property type="term" value="P:calcium-dependent cell-cell adhesion via plasma membrane cell adhesion molecules"/>
    <property type="evidence" value="ECO:0007669"/>
    <property type="project" value="TreeGrafter"/>
</dbReference>
<feature type="domain" description="Cadherin" evidence="27">
    <location>
        <begin position="301"/>
        <end position="402"/>
    </location>
</feature>
<evidence type="ECO:0000256" key="25">
    <source>
        <dbReference type="SAM" id="Phobius"/>
    </source>
</evidence>
<keyword evidence="28" id="KW-1185">Reference proteome</keyword>
<evidence type="ECO:0000256" key="15">
    <source>
        <dbReference type="ARBA" id="ARBA00022949"/>
    </source>
</evidence>
<dbReference type="InterPro" id="IPR039808">
    <property type="entry name" value="Cadherin"/>
</dbReference>
<dbReference type="FunFam" id="2.60.40.60:FF:000019">
    <property type="entry name" value="Cadherin 2"/>
    <property type="match status" value="1"/>
</dbReference>
<keyword evidence="10 26" id="KW-0732">Signal</keyword>
<dbReference type="InterPro" id="IPR015919">
    <property type="entry name" value="Cadherin-like_sf"/>
</dbReference>
<dbReference type="GO" id="GO:0060027">
    <property type="term" value="P:convergent extension involved in gastrulation"/>
    <property type="evidence" value="ECO:0007669"/>
    <property type="project" value="UniProtKB-ARBA"/>
</dbReference>
<dbReference type="GO" id="GO:0045296">
    <property type="term" value="F:cadherin binding"/>
    <property type="evidence" value="ECO:0007669"/>
    <property type="project" value="TreeGrafter"/>
</dbReference>
<dbReference type="PRINTS" id="PR00205">
    <property type="entry name" value="CADHERIN"/>
</dbReference>
<dbReference type="FunFam" id="2.60.40.60:FF:000095">
    <property type="entry name" value="Cadherin 13"/>
    <property type="match status" value="1"/>
</dbReference>
<evidence type="ECO:0000256" key="13">
    <source>
        <dbReference type="ARBA" id="ARBA00022837"/>
    </source>
</evidence>
<evidence type="ECO:0000256" key="22">
    <source>
        <dbReference type="RuleBase" id="RU003318"/>
    </source>
</evidence>
<dbReference type="GO" id="GO:0001764">
    <property type="term" value="P:neuron migration"/>
    <property type="evidence" value="ECO:0007669"/>
    <property type="project" value="UniProtKB-ARBA"/>
</dbReference>
<feature type="domain" description="Cadherin" evidence="27">
    <location>
        <begin position="105"/>
        <end position="178"/>
    </location>
</feature>
<dbReference type="FunFam" id="4.10.900.10:FF:000001">
    <property type="entry name" value="Cadherin 2"/>
    <property type="match status" value="1"/>
</dbReference>
<feature type="domain" description="Cadherin" evidence="27">
    <location>
        <begin position="403"/>
        <end position="510"/>
    </location>
</feature>
<dbReference type="InterPro" id="IPR000233">
    <property type="entry name" value="Cadherin_Y-type_LIR"/>
</dbReference>
<dbReference type="Proteomes" id="UP000694891">
    <property type="component" value="Unplaced"/>
</dbReference>
<sequence length="811" mass="89229">MGNCRSLKVLFLLCQVQCLPSVAAAGIQPQYLNNCPSNETQKRNDLENRTTDSVPIVEFPTTSGSLRRMKREWVIPAINFPENDRGPYPKFMVKLKSSYDEKVAITYKISGPGADQPPEGVFTVDRRFGGMYVTQPLDREKKDKYILWAHALNEGAKAEEPMELIINIIDQNDNAPAFIQNPVVGRVSESADVGDSIVKVTAVDKDDPNTNNAVIRYRIRSQTPQIPKDVMFGINPVSGMISLRAGGLDRETHPEYNLIVQAADMEGEGLTATCTVIIVIADSNDNAPQFYVTSISTSVPESEVGVEVARLRVTDEDELGSPNANTKYSIIAGNKGGEFNITTGPNKMEGIIRTAKELDFEHIPAFTLLVVVTNEAPFSGPVSTSTATVTVKVIDVNEPPVFSPAEVHVSISEDAKVGNSVVDLRAKDPDAARKQTVRYKLYNDTSRWLSADVNTGSVNVKSSMDRESLYVKDSKYTVLILAYDDDNVPATGTGTLVVHLLDVNDHRPVIKQRKVSLCNSHPFPALLDIMDPDGPSHAGPFTVELQGDYTTLFCIFPSCTANVAALAPKRDLSPGDYYVLMRIYDAGMLYQDSTLYVEVCQCDGAVSTCFIPPPAPRTLIPSLTTSALGAVFGVLLLLLLLLLLLRRRRRKLRKDAPLLEDLPRDDVFCYDEEGGGEEDKDYDLSQLHRGLDNRPEVFCTDVFPTVQSRPCYRLQIQDNEEISKFIEDNLCAADGDPAAPPYDSLLVFDYEGAGSEADSLSSIGSSDSDEEQDFRSLGQWGQRFSRLADLYSGGVEEDDDSETLPGKTEWV</sequence>
<organism evidence="28 29">
    <name type="scientific">Stegastes partitus</name>
    <name type="common">bicolor damselfish</name>
    <dbReference type="NCBI Taxonomy" id="144197"/>
    <lineage>
        <taxon>Eukaryota</taxon>
        <taxon>Metazoa</taxon>
        <taxon>Chordata</taxon>
        <taxon>Craniata</taxon>
        <taxon>Vertebrata</taxon>
        <taxon>Euteleostomi</taxon>
        <taxon>Actinopterygii</taxon>
        <taxon>Neopterygii</taxon>
        <taxon>Teleostei</taxon>
        <taxon>Neoteleostei</taxon>
        <taxon>Acanthomorphata</taxon>
        <taxon>Ovalentaria</taxon>
        <taxon>Pomacentridae</taxon>
        <taxon>Stegastes</taxon>
    </lineage>
</organism>
<keyword evidence="14 22" id="KW-0130">Cell adhesion</keyword>
<evidence type="ECO:0000256" key="17">
    <source>
        <dbReference type="ARBA" id="ARBA00023034"/>
    </source>
</evidence>
<protein>
    <recommendedName>
        <fullName evidence="20">Cadherin-1</fullName>
    </recommendedName>
</protein>
<evidence type="ECO:0000256" key="8">
    <source>
        <dbReference type="ARBA" id="ARBA00022692"/>
    </source>
</evidence>
<feature type="chain" id="PRO_5041463527" description="Cadherin-1" evidence="26">
    <location>
        <begin position="25"/>
        <end position="811"/>
    </location>
</feature>
<dbReference type="FunFam" id="2.60.40.60:FF:000011">
    <property type="entry name" value="Cadherin 1"/>
    <property type="match status" value="1"/>
</dbReference>
<keyword evidence="9" id="KW-0479">Metal-binding</keyword>
<accession>A0A9Y4NAX2</accession>
<keyword evidence="6" id="KW-1003">Cell membrane</keyword>
<evidence type="ECO:0000256" key="5">
    <source>
        <dbReference type="ARBA" id="ARBA00004601"/>
    </source>
</evidence>
<name>A0A9Y4NAX2_9TELE</name>
<dbReference type="InterPro" id="IPR027397">
    <property type="entry name" value="Catenin-bd_sf"/>
</dbReference>
<keyword evidence="19" id="KW-0325">Glycoprotein</keyword>
<evidence type="ECO:0000256" key="12">
    <source>
        <dbReference type="ARBA" id="ARBA00022753"/>
    </source>
</evidence>
<evidence type="ECO:0000313" key="28">
    <source>
        <dbReference type="Proteomes" id="UP000694891"/>
    </source>
</evidence>
<dbReference type="GO" id="GO:0034332">
    <property type="term" value="P:adherens junction organization"/>
    <property type="evidence" value="ECO:0007669"/>
    <property type="project" value="UniProtKB-ARBA"/>
</dbReference>
<evidence type="ECO:0000256" key="14">
    <source>
        <dbReference type="ARBA" id="ARBA00022889"/>
    </source>
</evidence>
<feature type="signal peptide" evidence="26">
    <location>
        <begin position="1"/>
        <end position="24"/>
    </location>
</feature>
<feature type="region of interest" description="Disordered" evidence="24">
    <location>
        <begin position="757"/>
        <end position="777"/>
    </location>
</feature>
<evidence type="ECO:0000256" key="24">
    <source>
        <dbReference type="SAM" id="MobiDB-lite"/>
    </source>
</evidence>
<evidence type="ECO:0000256" key="10">
    <source>
        <dbReference type="ARBA" id="ARBA00022729"/>
    </source>
</evidence>
<keyword evidence="16 25" id="KW-1133">Transmembrane helix</keyword>
<dbReference type="InterPro" id="IPR002126">
    <property type="entry name" value="Cadherin-like_dom"/>
</dbReference>
<dbReference type="CDD" id="cd11304">
    <property type="entry name" value="Cadherin_repeat"/>
    <property type="match status" value="3"/>
</dbReference>
<dbReference type="SUPFAM" id="SSF49313">
    <property type="entry name" value="Cadherin-like"/>
    <property type="match status" value="5"/>
</dbReference>
<dbReference type="PANTHER" id="PTHR24027:SF319">
    <property type="entry name" value="CADHERIN-1"/>
    <property type="match status" value="1"/>
</dbReference>
<evidence type="ECO:0000256" key="11">
    <source>
        <dbReference type="ARBA" id="ARBA00022737"/>
    </source>
</evidence>
<dbReference type="GeneID" id="103368209"/>
<dbReference type="AlphaFoldDB" id="A0A9Y4NAX2"/>
<keyword evidence="12" id="KW-0967">Endosome</keyword>
<evidence type="ECO:0000256" key="1">
    <source>
        <dbReference type="ARBA" id="ARBA00004177"/>
    </source>
</evidence>
<dbReference type="GO" id="GO:0007498">
    <property type="term" value="P:mesoderm development"/>
    <property type="evidence" value="ECO:0007669"/>
    <property type="project" value="UniProtKB-ARBA"/>
</dbReference>
<dbReference type="GO" id="GO:0007398">
    <property type="term" value="P:ectoderm development"/>
    <property type="evidence" value="ECO:0007669"/>
    <property type="project" value="UniProtKB-ARBA"/>
</dbReference>
<keyword evidence="17" id="KW-0333">Golgi apparatus</keyword>
<evidence type="ECO:0000256" key="20">
    <source>
        <dbReference type="ARBA" id="ARBA00023893"/>
    </source>
</evidence>
<keyword evidence="8 22" id="KW-0812">Transmembrane</keyword>
<comment type="subcellular location">
    <subcellularLocation>
        <location evidence="4">Cell junction</location>
        <location evidence="4">Adherens junction</location>
    </subcellularLocation>
    <subcellularLocation>
        <location evidence="2 22">Cell membrane</location>
        <topology evidence="2 22">Single-pass type I membrane protein</topology>
    </subcellularLocation>
    <subcellularLocation>
        <location evidence="3">Cytoplasm</location>
    </subcellularLocation>
    <subcellularLocation>
        <location evidence="1">Endosome</location>
    </subcellularLocation>
    <subcellularLocation>
        <location evidence="5">Golgi apparatus</location>
        <location evidence="5">trans-Golgi network</location>
    </subcellularLocation>
</comment>
<dbReference type="InterPro" id="IPR020894">
    <property type="entry name" value="Cadherin_CS"/>
</dbReference>
<dbReference type="GO" id="GO:0007043">
    <property type="term" value="P:cell-cell junction assembly"/>
    <property type="evidence" value="ECO:0007669"/>
    <property type="project" value="TreeGrafter"/>
</dbReference>
<comment type="function">
    <text evidence="23">Cadherins are calcium-dependent cell adhesion proteins.</text>
</comment>
<dbReference type="GO" id="GO:0016342">
    <property type="term" value="C:catenin complex"/>
    <property type="evidence" value="ECO:0007669"/>
    <property type="project" value="TreeGrafter"/>
</dbReference>
<dbReference type="GO" id="GO:0008013">
    <property type="term" value="F:beta-catenin binding"/>
    <property type="evidence" value="ECO:0007669"/>
    <property type="project" value="TreeGrafter"/>
</dbReference>